<accession>A0A1Y1CN81</accession>
<reference evidence="1 2" key="1">
    <citation type="journal article" date="2018" name="Mar. Genomics">
        <title>Complete genome sequence of Marinifilaceae bacterium strain SPP2, isolated from the Antarctic marine sediment.</title>
        <authorList>
            <person name="Watanabe M."/>
            <person name="Kojima H."/>
            <person name="Fukui M."/>
        </authorList>
    </citation>
    <scope>NUCLEOTIDE SEQUENCE [LARGE SCALE GENOMIC DNA]</scope>
    <source>
        <strain evidence="1 2">SPP2</strain>
    </source>
</reference>
<dbReference type="AlphaFoldDB" id="A0A1Y1CN81"/>
<dbReference type="KEGG" id="mbas:ALGA_3173"/>
<evidence type="ECO:0000313" key="2">
    <source>
        <dbReference type="Proteomes" id="UP000218267"/>
    </source>
</evidence>
<reference evidence="2" key="2">
    <citation type="journal article" date="2020" name="Antonie Van Leeuwenhoek">
        <title>Labilibaculum antarcticum sp. nov., a novel facultative anaerobic, psychrotorelant bacterium isolated from marine sediment of Antarctica.</title>
        <authorList>
            <person name="Watanabe M."/>
            <person name="Kojima H."/>
            <person name="Fukui M."/>
        </authorList>
    </citation>
    <scope>NUCLEOTIDE SEQUENCE [LARGE SCALE GENOMIC DNA]</scope>
    <source>
        <strain evidence="2">SPP2</strain>
    </source>
</reference>
<organism evidence="1 2">
    <name type="scientific">Labilibaculum antarcticum</name>
    <dbReference type="NCBI Taxonomy" id="1717717"/>
    <lineage>
        <taxon>Bacteria</taxon>
        <taxon>Pseudomonadati</taxon>
        <taxon>Bacteroidota</taxon>
        <taxon>Bacteroidia</taxon>
        <taxon>Marinilabiliales</taxon>
        <taxon>Marinifilaceae</taxon>
        <taxon>Labilibaculum</taxon>
    </lineage>
</organism>
<dbReference type="EMBL" id="AP018042">
    <property type="protein sequence ID" value="BAX81473.1"/>
    <property type="molecule type" value="Genomic_DNA"/>
</dbReference>
<keyword evidence="2" id="KW-1185">Reference proteome</keyword>
<protein>
    <submittedName>
        <fullName evidence="1">Uncharacterized protein</fullName>
    </submittedName>
</protein>
<dbReference type="RefSeq" id="WP_096430911.1">
    <property type="nucleotide sequence ID" value="NZ_AP018042.1"/>
</dbReference>
<dbReference type="PROSITE" id="PS51257">
    <property type="entry name" value="PROKAR_LIPOPROTEIN"/>
    <property type="match status" value="1"/>
</dbReference>
<dbReference type="Proteomes" id="UP000218267">
    <property type="component" value="Chromosome"/>
</dbReference>
<proteinExistence type="predicted"/>
<sequence>MKTILILTLGIIILTSCKEQVTETLIDASKMSHQTKYFYNYESDKLISQTEKTYTIMFGQVVDSMLIETVFGYNNKGLLIKKKSQNNFEQKAELRMYDYDSNDSLILDMTINPENDTTFWNEYKYFSDGRKIVFDRKIIPSYFNNSALIENLASDTFDTIQYQYKYQYEGNICTHLKQYDSKNNLAKTIKFDYQNDLLIKETHLSYFNSLELLEKIKNYDYSKSEHKPDTYALDSENDTIEMSINEFYKDELLSTTDFFEYGNLIYKTLFESGKEISIIGFDRTTNNRSVDILDYYKNGDLKESKSYNEEINAL</sequence>
<gene>
    <name evidence="1" type="ORF">ALGA_3173</name>
</gene>
<name>A0A1Y1CN81_9BACT</name>
<evidence type="ECO:0000313" key="1">
    <source>
        <dbReference type="EMBL" id="BAX81473.1"/>
    </source>
</evidence>